<dbReference type="NCBIfam" id="NF003811">
    <property type="entry name" value="PRK05402.1"/>
    <property type="match status" value="1"/>
</dbReference>
<dbReference type="SUPFAM" id="SSF51011">
    <property type="entry name" value="Glycosyl hydrolase domain"/>
    <property type="match status" value="1"/>
</dbReference>
<name>A0A8J7YMQ6_9ARCH</name>
<dbReference type="SMART" id="SM00642">
    <property type="entry name" value="Aamy"/>
    <property type="match status" value="1"/>
</dbReference>
<dbReference type="FunFam" id="2.60.40.1180:FF:000002">
    <property type="entry name" value="1,4-alpha-glucan branching enzyme GlgB"/>
    <property type="match status" value="1"/>
</dbReference>
<dbReference type="PIRSF" id="PIRSF000463">
    <property type="entry name" value="GlgB"/>
    <property type="match status" value="1"/>
</dbReference>
<dbReference type="Pfam" id="PF00128">
    <property type="entry name" value="Alpha-amylase"/>
    <property type="match status" value="1"/>
</dbReference>
<dbReference type="GO" id="GO:0003844">
    <property type="term" value="F:1,4-alpha-glucan branching enzyme activity"/>
    <property type="evidence" value="ECO:0007669"/>
    <property type="project" value="UniProtKB-UniRule"/>
</dbReference>
<evidence type="ECO:0000256" key="4">
    <source>
        <dbReference type="ARBA" id="ARBA00022600"/>
    </source>
</evidence>
<dbReference type="PANTHER" id="PTHR43651:SF3">
    <property type="entry name" value="1,4-ALPHA-GLUCAN-BRANCHING ENZYME"/>
    <property type="match status" value="1"/>
</dbReference>
<dbReference type="InterPro" id="IPR017853">
    <property type="entry name" value="GH"/>
</dbReference>
<keyword evidence="5 9" id="KW-0328">Glycosyltransferase</keyword>
<dbReference type="CDD" id="cd02855">
    <property type="entry name" value="E_set_GBE_prok_N"/>
    <property type="match status" value="1"/>
</dbReference>
<evidence type="ECO:0000256" key="6">
    <source>
        <dbReference type="ARBA" id="ARBA00022679"/>
    </source>
</evidence>
<dbReference type="PANTHER" id="PTHR43651">
    <property type="entry name" value="1,4-ALPHA-GLUCAN-BRANCHING ENZYME"/>
    <property type="match status" value="1"/>
</dbReference>
<dbReference type="InterPro" id="IPR054169">
    <property type="entry name" value="GlgB_N"/>
</dbReference>
<dbReference type="Proteomes" id="UP000750197">
    <property type="component" value="Unassembled WGS sequence"/>
</dbReference>
<evidence type="ECO:0000313" key="11">
    <source>
        <dbReference type="EMBL" id="MBX8631024.1"/>
    </source>
</evidence>
<evidence type="ECO:0000256" key="5">
    <source>
        <dbReference type="ARBA" id="ARBA00022676"/>
    </source>
</evidence>
<gene>
    <name evidence="9 12" type="primary">glgB</name>
    <name evidence="11" type="ORF">J9259_00645</name>
    <name evidence="12" type="ORF">KIY12_02550</name>
</gene>
<dbReference type="Gene3D" id="2.60.40.10">
    <property type="entry name" value="Immunoglobulins"/>
    <property type="match status" value="1"/>
</dbReference>
<dbReference type="EC" id="2.4.1.18" evidence="9"/>
<dbReference type="GO" id="GO:0005978">
    <property type="term" value="P:glycogen biosynthetic process"/>
    <property type="evidence" value="ECO:0007669"/>
    <property type="project" value="UniProtKB-UniRule"/>
</dbReference>
<dbReference type="FunFam" id="3.20.20.80:FF:000003">
    <property type="entry name" value="1,4-alpha-glucan branching enzyme GlgB"/>
    <property type="match status" value="1"/>
</dbReference>
<dbReference type="Gene3D" id="3.20.20.80">
    <property type="entry name" value="Glycosidases"/>
    <property type="match status" value="1"/>
</dbReference>
<evidence type="ECO:0000256" key="9">
    <source>
        <dbReference type="HAMAP-Rule" id="MF_00685"/>
    </source>
</evidence>
<dbReference type="GO" id="GO:0043169">
    <property type="term" value="F:cation binding"/>
    <property type="evidence" value="ECO:0007669"/>
    <property type="project" value="InterPro"/>
</dbReference>
<dbReference type="EMBL" id="JAHEAC010000013">
    <property type="protein sequence ID" value="MBX8643595.1"/>
    <property type="molecule type" value="Genomic_DNA"/>
</dbReference>
<comment type="subunit">
    <text evidence="9">Monomer.</text>
</comment>
<dbReference type="InterPro" id="IPR013783">
    <property type="entry name" value="Ig-like_fold"/>
</dbReference>
<dbReference type="NCBIfam" id="TIGR01515">
    <property type="entry name" value="branching_enzym"/>
    <property type="match status" value="1"/>
</dbReference>
<dbReference type="Proteomes" id="UP000716004">
    <property type="component" value="Unassembled WGS sequence"/>
</dbReference>
<dbReference type="GO" id="GO:0005829">
    <property type="term" value="C:cytosol"/>
    <property type="evidence" value="ECO:0007669"/>
    <property type="project" value="TreeGrafter"/>
</dbReference>
<dbReference type="InterPro" id="IPR037439">
    <property type="entry name" value="Branching_enzy"/>
</dbReference>
<dbReference type="SUPFAM" id="SSF51445">
    <property type="entry name" value="(Trans)glycosidases"/>
    <property type="match status" value="1"/>
</dbReference>
<organism evidence="12 13">
    <name type="scientific">Candidatus Sysuiplasma superficiale</name>
    <dbReference type="NCBI Taxonomy" id="2823368"/>
    <lineage>
        <taxon>Archaea</taxon>
        <taxon>Methanobacteriati</taxon>
        <taxon>Thermoplasmatota</taxon>
        <taxon>Thermoplasmata</taxon>
        <taxon>Candidatus Sysuiplasmatales</taxon>
        <taxon>Candidatus Sysuiplasmataceae</taxon>
        <taxon>Candidatus Sysuiplasma</taxon>
    </lineage>
</organism>
<evidence type="ECO:0000256" key="7">
    <source>
        <dbReference type="ARBA" id="ARBA00023056"/>
    </source>
</evidence>
<comment type="catalytic activity">
    <reaction evidence="1 9">
        <text>Transfers a segment of a (1-&gt;4)-alpha-D-glucan chain to a primary hydroxy group in a similar glucan chain.</text>
        <dbReference type="EC" id="2.4.1.18"/>
    </reaction>
</comment>
<dbReference type="InterPro" id="IPR014756">
    <property type="entry name" value="Ig_E-set"/>
</dbReference>
<dbReference type="AlphaFoldDB" id="A0A8J7YMQ6"/>
<proteinExistence type="inferred from homology"/>
<evidence type="ECO:0000313" key="13">
    <source>
        <dbReference type="Proteomes" id="UP000750197"/>
    </source>
</evidence>
<reference evidence="12" key="1">
    <citation type="submission" date="2021-05" db="EMBL/GenBank/DDBJ databases">
        <title>Genomic insights into ecological role and evolution of a novel Thermoplasmata order Candidatus Sysuiplasmatales.</title>
        <authorList>
            <person name="Yuan Y."/>
        </authorList>
    </citation>
    <scope>NUCLEOTIDE SEQUENCE</scope>
    <source>
        <strain evidence="12">TUT19-bin139</strain>
        <strain evidence="11">YP2-bin.285</strain>
    </source>
</reference>
<evidence type="ECO:0000256" key="1">
    <source>
        <dbReference type="ARBA" id="ARBA00000826"/>
    </source>
</evidence>
<dbReference type="Pfam" id="PF22019">
    <property type="entry name" value="GlgB_N"/>
    <property type="match status" value="1"/>
</dbReference>
<comment type="pathway">
    <text evidence="2 9">Glycan biosynthesis; glycogen biosynthesis.</text>
</comment>
<dbReference type="GO" id="GO:0004553">
    <property type="term" value="F:hydrolase activity, hydrolyzing O-glycosyl compounds"/>
    <property type="evidence" value="ECO:0007669"/>
    <property type="project" value="InterPro"/>
</dbReference>
<comment type="caution">
    <text evidence="12">The sequence shown here is derived from an EMBL/GenBank/DDBJ whole genome shotgun (WGS) entry which is preliminary data.</text>
</comment>
<evidence type="ECO:0000313" key="12">
    <source>
        <dbReference type="EMBL" id="MBX8643595.1"/>
    </source>
</evidence>
<keyword evidence="7 9" id="KW-0320">Glycogen biosynthesis</keyword>
<dbReference type="Pfam" id="PF02806">
    <property type="entry name" value="Alpha-amylase_C"/>
    <property type="match status" value="1"/>
</dbReference>
<dbReference type="UniPathway" id="UPA00164"/>
<dbReference type="InterPro" id="IPR044143">
    <property type="entry name" value="GlgB_N_E_set_prok"/>
</dbReference>
<dbReference type="Pfam" id="PF02922">
    <property type="entry name" value="CBM_48"/>
    <property type="match status" value="1"/>
</dbReference>
<comment type="function">
    <text evidence="9">Catalyzes the formation of the alpha-1,6-glucosidic linkages in glycogen by scission of a 1,4-alpha-linked oligosaccharide from growing alpha-1,4-glucan chains and the subsequent attachment of the oligosaccharide to the alpha-1,6 position.</text>
</comment>
<dbReference type="InterPro" id="IPR004193">
    <property type="entry name" value="Glyco_hydro_13_N"/>
</dbReference>
<dbReference type="SUPFAM" id="SSF81296">
    <property type="entry name" value="E set domains"/>
    <property type="match status" value="1"/>
</dbReference>
<dbReference type="InterPro" id="IPR006048">
    <property type="entry name" value="A-amylase/branching_C"/>
</dbReference>
<protein>
    <recommendedName>
        <fullName evidence="9">1,4-alpha-glucan branching enzyme GlgB</fullName>
        <ecNumber evidence="9">2.4.1.18</ecNumber>
    </recommendedName>
    <alternativeName>
        <fullName evidence="9">1,4-alpha-D-glucan:1,4-alpha-D-glucan 6-glucosyl-transferase</fullName>
    </alternativeName>
    <alternativeName>
        <fullName evidence="9">Alpha-(1-&gt;4)-glucan branching enzyme</fullName>
    </alternativeName>
    <alternativeName>
        <fullName evidence="9">Glycogen branching enzyme</fullName>
        <shortName evidence="9">BE</shortName>
    </alternativeName>
</protein>
<evidence type="ECO:0000259" key="10">
    <source>
        <dbReference type="SMART" id="SM00642"/>
    </source>
</evidence>
<keyword evidence="6 9" id="KW-0808">Transferase</keyword>
<evidence type="ECO:0000256" key="3">
    <source>
        <dbReference type="ARBA" id="ARBA00009000"/>
    </source>
</evidence>
<dbReference type="EMBL" id="JAGVSJ010000001">
    <property type="protein sequence ID" value="MBX8631024.1"/>
    <property type="molecule type" value="Genomic_DNA"/>
</dbReference>
<dbReference type="HAMAP" id="MF_00685">
    <property type="entry name" value="GlgB"/>
    <property type="match status" value="1"/>
</dbReference>
<dbReference type="Gene3D" id="2.60.40.1180">
    <property type="entry name" value="Golgi alpha-mannosidase II"/>
    <property type="match status" value="1"/>
</dbReference>
<dbReference type="CDD" id="cd11322">
    <property type="entry name" value="AmyAc_Glg_BE"/>
    <property type="match status" value="1"/>
</dbReference>
<dbReference type="FunFam" id="2.60.40.10:FF:000169">
    <property type="entry name" value="1,4-alpha-glucan branching enzyme GlgB"/>
    <property type="match status" value="1"/>
</dbReference>
<dbReference type="InterPro" id="IPR006407">
    <property type="entry name" value="GlgB"/>
</dbReference>
<evidence type="ECO:0000256" key="2">
    <source>
        <dbReference type="ARBA" id="ARBA00004964"/>
    </source>
</evidence>
<sequence>MERIVESLAENPYEYLGPHKNERGQTEIVCYLPLALDAWIEKPTDGTEIRLTRRSENGIFSTGAVDDSVADDYLVAYRDSSGYVERRHDPYRYRPRLSDFDIYLFEKGELFESYTTLGAHIESREGVQGVRFVVWAPNASAVSVVGNFNHWYIGMHPMQNVGYSGLWEIFIPDIRNGEVYKFAVKSRIDGIVRLRTDPYAFQTEIRPRTASIVTELSFSWSDGEWIKKREKGQRSGEPISIYEVHFGSWKRPAPDAFYSFRESGRELIDYVRKLGFTHIELLPVMEHPLDASWGYQVINYYAPTARYGKPEDLMWFINECHLNDIGVILDWVPAHFPDDDYGLSMYDGTHLYDHADPRKGKHPDWGTNVFNYGRNEVRNYLISNALYWIDLYHADGIRIDAVSSMLYLDYSRKEGEWIPNQYGGRENIEAIDFLRRLNDVVHNRFPGVAMIAEESTAWGGVTKDTAAGGLGFDFKWNMGWMHDTLEYFASDPIYRKYMQRNLTFSVWYAFSERFVLPLSHDEVVHLKGSMIGKMPGDYWQKFANLRLCYAYMFGSPGKKLLFMGNELGQWDEWNYSGQLDWALLHFDMHRRLSLFVKDLNRLYVDSPQLYELDCSPSGFEWIDFNDTDNSVISFIRHSRDRKNSYVFVFNMTPVPRHGYRIGVPWRGKYTEIINSDAADYGGSGVGNYGSARSENYPMHGRPYSLNIVLPPLAAEIFRYDGEE</sequence>
<keyword evidence="8 9" id="KW-0119">Carbohydrate metabolism</keyword>
<dbReference type="NCBIfam" id="NF008967">
    <property type="entry name" value="PRK12313.1"/>
    <property type="match status" value="1"/>
</dbReference>
<comment type="similarity">
    <text evidence="3 9">Belongs to the glycosyl hydrolase 13 family. GlgB subfamily.</text>
</comment>
<evidence type="ECO:0000256" key="8">
    <source>
        <dbReference type="ARBA" id="ARBA00023277"/>
    </source>
</evidence>
<feature type="active site" description="Nucleophile" evidence="9">
    <location>
        <position position="400"/>
    </location>
</feature>
<feature type="domain" description="Glycosyl hydrolase family 13 catalytic" evidence="10">
    <location>
        <begin position="243"/>
        <end position="587"/>
    </location>
</feature>
<dbReference type="InterPro" id="IPR013780">
    <property type="entry name" value="Glyco_hydro_b"/>
</dbReference>
<accession>A0A8J7YMQ6</accession>
<keyword evidence="4 9" id="KW-0321">Glycogen metabolism</keyword>
<feature type="active site" description="Proton donor" evidence="9">
    <location>
        <position position="453"/>
    </location>
</feature>
<dbReference type="InterPro" id="IPR006047">
    <property type="entry name" value="GH13_cat_dom"/>
</dbReference>